<proteinExistence type="predicted"/>
<sequence length="44" mass="5244">MPYFISVYMIPYKIKDYNSYLLTCMQLILAHIKNAIIYKAVLDK</sequence>
<keyword evidence="2" id="KW-1185">Reference proteome</keyword>
<dbReference type="EMBL" id="QRDV01000010">
    <property type="protein sequence ID" value="RED38629.1"/>
    <property type="molecule type" value="Genomic_DNA"/>
</dbReference>
<evidence type="ECO:0000313" key="1">
    <source>
        <dbReference type="EMBL" id="RED38629.1"/>
    </source>
</evidence>
<reference evidence="1 2" key="1">
    <citation type="submission" date="2018-07" db="EMBL/GenBank/DDBJ databases">
        <title>Genomic Encyclopedia of Type Strains, Phase III (KMG-III): the genomes of soil and plant-associated and newly described type strains.</title>
        <authorList>
            <person name="Whitman W."/>
        </authorList>
    </citation>
    <scope>NUCLEOTIDE SEQUENCE [LARGE SCALE GENOMIC DNA]</scope>
    <source>
        <strain evidence="1 2">CECT 7946</strain>
    </source>
</reference>
<name>A0A3D9GQJ5_9FLAO</name>
<evidence type="ECO:0000313" key="2">
    <source>
        <dbReference type="Proteomes" id="UP000256980"/>
    </source>
</evidence>
<protein>
    <submittedName>
        <fullName evidence="1">Uncharacterized protein</fullName>
    </submittedName>
</protein>
<accession>A0A3D9GQJ5</accession>
<gene>
    <name evidence="1" type="ORF">DFQ10_110136</name>
</gene>
<dbReference type="Proteomes" id="UP000256980">
    <property type="component" value="Unassembled WGS sequence"/>
</dbReference>
<comment type="caution">
    <text evidence="1">The sequence shown here is derived from an EMBL/GenBank/DDBJ whole genome shotgun (WGS) entry which is preliminary data.</text>
</comment>
<organism evidence="1 2">
    <name type="scientific">Winogradskyella eximia</name>
    <dbReference type="NCBI Taxonomy" id="262006"/>
    <lineage>
        <taxon>Bacteria</taxon>
        <taxon>Pseudomonadati</taxon>
        <taxon>Bacteroidota</taxon>
        <taxon>Flavobacteriia</taxon>
        <taxon>Flavobacteriales</taxon>
        <taxon>Flavobacteriaceae</taxon>
        <taxon>Winogradskyella</taxon>
    </lineage>
</organism>
<dbReference type="AlphaFoldDB" id="A0A3D9GQJ5"/>